<reference evidence="2 3" key="1">
    <citation type="submission" date="2018-11" db="EMBL/GenBank/DDBJ databases">
        <title>Species Designations Belie Phenotypic and Genotypic Heterogeneity in Oral Streptococci.</title>
        <authorList>
            <person name="Velsko I."/>
        </authorList>
    </citation>
    <scope>NUCLEOTIDE SEQUENCE [LARGE SCALE GENOMIC DNA]</scope>
    <source>
        <strain evidence="2 3">BCC12</strain>
    </source>
</reference>
<dbReference type="Gene3D" id="3.90.1750.20">
    <property type="entry name" value="Putative Large Serine Recombinase, Chain B, Domain 2"/>
    <property type="match status" value="1"/>
</dbReference>
<organism evidence="2 3">
    <name type="scientific">Streptococcus oralis</name>
    <dbReference type="NCBI Taxonomy" id="1303"/>
    <lineage>
        <taxon>Bacteria</taxon>
        <taxon>Bacillati</taxon>
        <taxon>Bacillota</taxon>
        <taxon>Bacilli</taxon>
        <taxon>Lactobacillales</taxon>
        <taxon>Streptococcaceae</taxon>
        <taxon>Streptococcus</taxon>
    </lineage>
</organism>
<dbReference type="OrthoDB" id="9811097at2"/>
<dbReference type="InterPro" id="IPR025378">
    <property type="entry name" value="DUF4368"/>
</dbReference>
<dbReference type="PANTHER" id="PTHR30461">
    <property type="entry name" value="DNA-INVERTASE FROM LAMBDOID PROPHAGE"/>
    <property type="match status" value="1"/>
</dbReference>
<dbReference type="InterPro" id="IPR011109">
    <property type="entry name" value="DNA_bind_recombinase_dom"/>
</dbReference>
<dbReference type="Pfam" id="PF14287">
    <property type="entry name" value="DUF4368"/>
    <property type="match status" value="1"/>
</dbReference>
<dbReference type="SUPFAM" id="SSF53041">
    <property type="entry name" value="Resolvase-like"/>
    <property type="match status" value="1"/>
</dbReference>
<dbReference type="Pfam" id="PF07508">
    <property type="entry name" value="Recombinase"/>
    <property type="match status" value="1"/>
</dbReference>
<dbReference type="PROSITE" id="PS51737">
    <property type="entry name" value="RECOMBINASE_DNA_BIND"/>
    <property type="match status" value="1"/>
</dbReference>
<evidence type="ECO:0000313" key="2">
    <source>
        <dbReference type="EMBL" id="RSJ68081.1"/>
    </source>
</evidence>
<comment type="caution">
    <text evidence="2">The sequence shown here is derived from an EMBL/GenBank/DDBJ whole genome shotgun (WGS) entry which is preliminary data.</text>
</comment>
<dbReference type="PANTHER" id="PTHR30461:SF23">
    <property type="entry name" value="DNA RECOMBINASE-RELATED"/>
    <property type="match status" value="1"/>
</dbReference>
<dbReference type="InterPro" id="IPR038109">
    <property type="entry name" value="DNA_bind_recomb_sf"/>
</dbReference>
<dbReference type="RefSeq" id="WP_125394825.1">
    <property type="nucleotide sequence ID" value="NZ_RJPJ01000003.1"/>
</dbReference>
<dbReference type="InterPro" id="IPR036162">
    <property type="entry name" value="Resolvase-like_N_sf"/>
</dbReference>
<dbReference type="EMBL" id="RJPJ01000003">
    <property type="protein sequence ID" value="RSJ68081.1"/>
    <property type="molecule type" value="Genomic_DNA"/>
</dbReference>
<dbReference type="SMART" id="SM00857">
    <property type="entry name" value="Resolvase"/>
    <property type="match status" value="1"/>
</dbReference>
<proteinExistence type="predicted"/>
<gene>
    <name evidence="2" type="ORF">D8802_03565</name>
</gene>
<evidence type="ECO:0000313" key="3">
    <source>
        <dbReference type="Proteomes" id="UP000280182"/>
    </source>
</evidence>
<evidence type="ECO:0000259" key="1">
    <source>
        <dbReference type="PROSITE" id="PS51737"/>
    </source>
</evidence>
<dbReference type="GO" id="GO:0003677">
    <property type="term" value="F:DNA binding"/>
    <property type="evidence" value="ECO:0007669"/>
    <property type="project" value="InterPro"/>
</dbReference>
<dbReference type="AlphaFoldDB" id="A0A3R9K1C2"/>
<dbReference type="Proteomes" id="UP000280182">
    <property type="component" value="Unassembled WGS sequence"/>
</dbReference>
<protein>
    <submittedName>
        <fullName evidence="2">Recombinase</fullName>
    </submittedName>
</protein>
<dbReference type="GO" id="GO:0000150">
    <property type="term" value="F:DNA strand exchange activity"/>
    <property type="evidence" value="ECO:0007669"/>
    <property type="project" value="InterPro"/>
</dbReference>
<dbReference type="Gene3D" id="3.40.50.1390">
    <property type="entry name" value="Resolvase, N-terminal catalytic domain"/>
    <property type="match status" value="1"/>
</dbReference>
<feature type="domain" description="Recombinase" evidence="1">
    <location>
        <begin position="183"/>
        <end position="326"/>
    </location>
</feature>
<sequence>MTNSTLTRQIPDWTEVEFEGLSKISVLYCRLSAEDANEGESNSISNQRLILSKLAEQENLSNPIVFYDDGYSGSNAQRPAFQQALALVENNQVSNFVVKDLSRVSRDYLLSGNLLEVVFPSKNIRFISLQENIDSNKKSSQDAYLTPLVSLFNNWYSMQCSEKIKLSKHTKAKNGEKIGWITPYGYLNNPENRKEWLVDEYASEIVKRIFSEYISGRTPTEIAQGLRYDKILTPARYKKKLGVSNYRILESDPCYWKTQMIWQILEKEEYIGSTINLKTAKISYKQRNCRLRPREEWLIFPDSHEAIISKEDFEIARKMMNHKRVVQRHNWKDKPGHENLFAGLLYCENEHKLSFCPQEKDGVNLDHYKCYHFKRAGDTCSGGHYLRKEVLEDLILNELQELINSFQINEADLSQRLKDKFEIKETKKFSELQKQLTKNEQRMLELDTIIQRLYEKQLLGEIADDRFKKLCDSYESEQAELNEKVQTATETLGVKMKSAHNIEKFMTTIRKYTQLEKLTPKIINELIDKIIIHQPIGRGKNRQIKLEIHYRFIGDI</sequence>
<dbReference type="InterPro" id="IPR050639">
    <property type="entry name" value="SSR_resolvase"/>
</dbReference>
<name>A0A3R9K1C2_STROR</name>
<dbReference type="Pfam" id="PF00239">
    <property type="entry name" value="Resolvase"/>
    <property type="match status" value="1"/>
</dbReference>
<accession>A0A3R9K1C2</accession>
<dbReference type="InterPro" id="IPR006119">
    <property type="entry name" value="Resolv_N"/>
</dbReference>